<dbReference type="SUPFAM" id="SSF55811">
    <property type="entry name" value="Nudix"/>
    <property type="match status" value="1"/>
</dbReference>
<accession>A0A540VX43</accession>
<evidence type="ECO:0000313" key="3">
    <source>
        <dbReference type="Proteomes" id="UP000319103"/>
    </source>
</evidence>
<dbReference type="GO" id="GO:0016787">
    <property type="term" value="F:hydrolase activity"/>
    <property type="evidence" value="ECO:0007669"/>
    <property type="project" value="UniProtKB-KW"/>
</dbReference>
<dbReference type="RefSeq" id="WP_141632064.1">
    <property type="nucleotide sequence ID" value="NZ_VIGB01000003.1"/>
</dbReference>
<dbReference type="EMBL" id="VIGB01000003">
    <property type="protein sequence ID" value="TQF01332.1"/>
    <property type="molecule type" value="Genomic_DNA"/>
</dbReference>
<name>A0A540VX43_9ACTN</name>
<evidence type="ECO:0000313" key="2">
    <source>
        <dbReference type="EMBL" id="TQF01332.1"/>
    </source>
</evidence>
<keyword evidence="2" id="KW-0378">Hydrolase</keyword>
<dbReference type="OrthoDB" id="9806150at2"/>
<keyword evidence="3" id="KW-1185">Reference proteome</keyword>
<gene>
    <name evidence="2" type="ORF">E6W39_02615</name>
</gene>
<feature type="domain" description="Nudix hydrolase" evidence="1">
    <location>
        <begin position="14"/>
        <end position="165"/>
    </location>
</feature>
<protein>
    <submittedName>
        <fullName evidence="2">NUDIX hydrolase</fullName>
    </submittedName>
</protein>
<reference evidence="2 3" key="1">
    <citation type="submission" date="2019-06" db="EMBL/GenBank/DDBJ databases">
        <title>Description of Kitasatospora acidophila sp. nov. isolated from pine grove soil, and reclassification of Streptomyces novaecaesareae to Kitasatospora novaeceasareae comb. nov.</title>
        <authorList>
            <person name="Kim M.J."/>
        </authorList>
    </citation>
    <scope>NUCLEOTIDE SEQUENCE [LARGE SCALE GENOMIC DNA]</scope>
    <source>
        <strain evidence="2 3">MMS16-CNU292</strain>
    </source>
</reference>
<dbReference type="Pfam" id="PF00293">
    <property type="entry name" value="NUDIX"/>
    <property type="match status" value="1"/>
</dbReference>
<dbReference type="InterPro" id="IPR000086">
    <property type="entry name" value="NUDIX_hydrolase_dom"/>
</dbReference>
<dbReference type="PROSITE" id="PS51462">
    <property type="entry name" value="NUDIX"/>
    <property type="match status" value="1"/>
</dbReference>
<proteinExistence type="predicted"/>
<dbReference type="InterPro" id="IPR015797">
    <property type="entry name" value="NUDIX_hydrolase-like_dom_sf"/>
</dbReference>
<dbReference type="Proteomes" id="UP000319103">
    <property type="component" value="Unassembled WGS sequence"/>
</dbReference>
<comment type="caution">
    <text evidence="2">The sequence shown here is derived from an EMBL/GenBank/DDBJ whole genome shotgun (WGS) entry which is preliminary data.</text>
</comment>
<sequence>MTWQQHARATVLTAPRLAIHLDQVTQPDGQRGEVWVTEQPDGALTVPVDDRGRVGMVRSVTYVHGEVVTPPGGQIEPGESPMEAGQRELIEEAGITARDWTALGSVALMTRNTARLHFFLARGLALGEQQLTASETGMTLEWWDLPEAVEAAYDGRLTLSGASLGILMAARHLETSRQL</sequence>
<evidence type="ECO:0000259" key="1">
    <source>
        <dbReference type="PROSITE" id="PS51462"/>
    </source>
</evidence>
<dbReference type="Gene3D" id="3.90.79.10">
    <property type="entry name" value="Nucleoside Triphosphate Pyrophosphohydrolase"/>
    <property type="match status" value="1"/>
</dbReference>
<organism evidence="2 3">
    <name type="scientific">Kitasatospora acidiphila</name>
    <dbReference type="NCBI Taxonomy" id="2567942"/>
    <lineage>
        <taxon>Bacteria</taxon>
        <taxon>Bacillati</taxon>
        <taxon>Actinomycetota</taxon>
        <taxon>Actinomycetes</taxon>
        <taxon>Kitasatosporales</taxon>
        <taxon>Streptomycetaceae</taxon>
        <taxon>Kitasatospora</taxon>
    </lineage>
</organism>
<dbReference type="AlphaFoldDB" id="A0A540VX43"/>